<comment type="caution">
    <text evidence="9">The sequence shown here is derived from an EMBL/GenBank/DDBJ whole genome shotgun (WGS) entry which is preliminary data.</text>
</comment>
<keyword evidence="2" id="KW-0479">Metal-binding</keyword>
<organism evidence="9 10">
    <name type="scientific">Amycolatopsis acididurans</name>
    <dbReference type="NCBI Taxonomy" id="2724524"/>
    <lineage>
        <taxon>Bacteria</taxon>
        <taxon>Bacillati</taxon>
        <taxon>Actinomycetota</taxon>
        <taxon>Actinomycetes</taxon>
        <taxon>Pseudonocardiales</taxon>
        <taxon>Pseudonocardiaceae</taxon>
        <taxon>Amycolatopsis</taxon>
    </lineage>
</organism>
<feature type="transmembrane region" description="Helical" evidence="7">
    <location>
        <begin position="90"/>
        <end position="111"/>
    </location>
</feature>
<dbReference type="InterPro" id="IPR001915">
    <property type="entry name" value="Peptidase_M48"/>
</dbReference>
<keyword evidence="5 6" id="KW-0482">Metalloprotease</keyword>
<dbReference type="RefSeq" id="WP_168513150.1">
    <property type="nucleotide sequence ID" value="NZ_JAAXLS010000003.1"/>
</dbReference>
<keyword evidence="1 6" id="KW-0645">Protease</keyword>
<sequence>MIFAFALLVGAVAAGWTVPRRLWAADLRRHDPAVLIVAWLLSILGVVLAVVTGVVLLLVPSHGDAGALLVAIHHCWRSIQHGSSPASEEFGGVVGVIVLAALTVRLAVVGFRGIRRRARARREHLAALRLAGRFDEGSPATVWLAHERPLAFSLGGRGGVIVATEGLRRHLAGDGVAAVLAHERAHLRGRHHQLLALADALRTAFPVVPLFQQAPAALRELVEIAADVAATRAHGPAAVRAALLCVSGRGAPGRALAMARDAVPLRLARLNRGTRPPGRARRVASCGAAGIAAALVPFAVAGTVVIALAVAACP</sequence>
<comment type="cofactor">
    <cofactor evidence="6">
        <name>Zn(2+)</name>
        <dbReference type="ChEBI" id="CHEBI:29105"/>
    </cofactor>
    <text evidence="6">Binds 1 zinc ion per subunit.</text>
</comment>
<dbReference type="Proteomes" id="UP000715441">
    <property type="component" value="Unassembled WGS sequence"/>
</dbReference>
<keyword evidence="10" id="KW-1185">Reference proteome</keyword>
<dbReference type="PANTHER" id="PTHR34978">
    <property type="entry name" value="POSSIBLE SENSOR-TRANSDUCER PROTEIN BLAR"/>
    <property type="match status" value="1"/>
</dbReference>
<feature type="transmembrane region" description="Helical" evidence="7">
    <location>
        <begin position="34"/>
        <end position="59"/>
    </location>
</feature>
<evidence type="ECO:0000256" key="3">
    <source>
        <dbReference type="ARBA" id="ARBA00022801"/>
    </source>
</evidence>
<evidence type="ECO:0000313" key="9">
    <source>
        <dbReference type="EMBL" id="NKQ52878.1"/>
    </source>
</evidence>
<gene>
    <name evidence="9" type="ORF">HFP15_08285</name>
</gene>
<keyword evidence="4 6" id="KW-0862">Zinc</keyword>
<evidence type="ECO:0000256" key="7">
    <source>
        <dbReference type="SAM" id="Phobius"/>
    </source>
</evidence>
<keyword evidence="7" id="KW-1133">Transmembrane helix</keyword>
<comment type="similarity">
    <text evidence="6">Belongs to the peptidase M48 family.</text>
</comment>
<dbReference type="CDD" id="cd07326">
    <property type="entry name" value="M56_BlaR1_MecR1_like"/>
    <property type="match status" value="1"/>
</dbReference>
<keyword evidence="7" id="KW-0472">Membrane</keyword>
<keyword evidence="3 6" id="KW-0378">Hydrolase</keyword>
<reference evidence="9 10" key="1">
    <citation type="submission" date="2020-04" db="EMBL/GenBank/DDBJ databases">
        <title>Novel species.</title>
        <authorList>
            <person name="Teo W.F.A."/>
            <person name="Lipun K."/>
            <person name="Srisuk N."/>
            <person name="Duangmal K."/>
        </authorList>
    </citation>
    <scope>NUCLEOTIDE SEQUENCE [LARGE SCALE GENOMIC DNA]</scope>
    <source>
        <strain evidence="9 10">K13G38</strain>
    </source>
</reference>
<protein>
    <submittedName>
        <fullName evidence="9">M56 family metallopeptidase</fullName>
    </submittedName>
</protein>
<dbReference type="EMBL" id="JAAXLS010000003">
    <property type="protein sequence ID" value="NKQ52878.1"/>
    <property type="molecule type" value="Genomic_DNA"/>
</dbReference>
<dbReference type="Gene3D" id="3.30.2010.10">
    <property type="entry name" value="Metalloproteases ('zincins'), catalytic domain"/>
    <property type="match status" value="1"/>
</dbReference>
<evidence type="ECO:0000256" key="2">
    <source>
        <dbReference type="ARBA" id="ARBA00022723"/>
    </source>
</evidence>
<dbReference type="Pfam" id="PF01435">
    <property type="entry name" value="Peptidase_M48"/>
    <property type="match status" value="1"/>
</dbReference>
<evidence type="ECO:0000256" key="4">
    <source>
        <dbReference type="ARBA" id="ARBA00022833"/>
    </source>
</evidence>
<evidence type="ECO:0000259" key="8">
    <source>
        <dbReference type="Pfam" id="PF01435"/>
    </source>
</evidence>
<proteinExistence type="inferred from homology"/>
<evidence type="ECO:0000256" key="1">
    <source>
        <dbReference type="ARBA" id="ARBA00022670"/>
    </source>
</evidence>
<evidence type="ECO:0000256" key="5">
    <source>
        <dbReference type="ARBA" id="ARBA00023049"/>
    </source>
</evidence>
<dbReference type="PANTHER" id="PTHR34978:SF3">
    <property type="entry name" value="SLR0241 PROTEIN"/>
    <property type="match status" value="1"/>
</dbReference>
<evidence type="ECO:0000256" key="6">
    <source>
        <dbReference type="RuleBase" id="RU003983"/>
    </source>
</evidence>
<name>A0ABX1IZD1_9PSEU</name>
<feature type="transmembrane region" description="Helical" evidence="7">
    <location>
        <begin position="288"/>
        <end position="312"/>
    </location>
</feature>
<evidence type="ECO:0000313" key="10">
    <source>
        <dbReference type="Proteomes" id="UP000715441"/>
    </source>
</evidence>
<feature type="domain" description="Peptidase M48" evidence="8">
    <location>
        <begin position="129"/>
        <end position="199"/>
    </location>
</feature>
<accession>A0ABX1IZD1</accession>
<dbReference type="InterPro" id="IPR052173">
    <property type="entry name" value="Beta-lactam_resp_regulator"/>
</dbReference>
<keyword evidence="7" id="KW-0812">Transmembrane</keyword>